<dbReference type="SFLD" id="SFLDG01129">
    <property type="entry name" value="C1.5:_HAD__Beta-PGM__Phosphata"/>
    <property type="match status" value="1"/>
</dbReference>
<dbReference type="RefSeq" id="WP_280629414.1">
    <property type="nucleotide sequence ID" value="NZ_CP123498.1"/>
</dbReference>
<dbReference type="Proteomes" id="UP001177597">
    <property type="component" value="Chromosome"/>
</dbReference>
<proteinExistence type="predicted"/>
<dbReference type="Gene3D" id="3.40.50.1000">
    <property type="entry name" value="HAD superfamily/HAD-like"/>
    <property type="match status" value="1"/>
</dbReference>
<evidence type="ECO:0000313" key="3">
    <source>
        <dbReference type="Proteomes" id="UP001177597"/>
    </source>
</evidence>
<dbReference type="InterPro" id="IPR036412">
    <property type="entry name" value="HAD-like_sf"/>
</dbReference>
<evidence type="ECO:0000313" key="2">
    <source>
        <dbReference type="EMBL" id="WGL95501.1"/>
    </source>
</evidence>
<name>A0AA95GJF8_9GAMM</name>
<dbReference type="PANTHER" id="PTHR43611">
    <property type="entry name" value="ALPHA-D-GLUCOSE 1-PHOSPHATE PHOSPHATASE"/>
    <property type="match status" value="1"/>
</dbReference>
<dbReference type="Pfam" id="PF00702">
    <property type="entry name" value="Hydrolase"/>
    <property type="match status" value="1"/>
</dbReference>
<dbReference type="InterPro" id="IPR006439">
    <property type="entry name" value="HAD-SF_hydro_IA"/>
</dbReference>
<evidence type="ECO:0000256" key="1">
    <source>
        <dbReference type="ARBA" id="ARBA00022723"/>
    </source>
</evidence>
<dbReference type="CDD" id="cd02603">
    <property type="entry name" value="HAD_sEH-N_like"/>
    <property type="match status" value="1"/>
</dbReference>
<dbReference type="EC" id="3.1.3.10" evidence="2"/>
<dbReference type="InterPro" id="IPR023198">
    <property type="entry name" value="PGP-like_dom2"/>
</dbReference>
<sequence>MLYIFDMGNVIINIDFNRALQVWSELSKIPINSLAQKFELDETVKLHECDKISDFEFAEFTSEKLGLSLSFEEFALGWNAIFVSLRYDVIEIMARLREQGHRVVILSNTNRLHQNYWPSHYPEIAASSDFLYLSQDLGMRKPDLEIYKYVLQSEGFAAEKAIFFDDSEKNVTAAAQLGIKSWHVTDKNSVAKYFANYDFSIPAKD</sequence>
<dbReference type="PRINTS" id="PR00413">
    <property type="entry name" value="HADHALOGNASE"/>
</dbReference>
<organism evidence="2 3">
    <name type="scientific">Arsenophonus nasoniae</name>
    <name type="common">son-killer infecting Nasonia vitripennis</name>
    <dbReference type="NCBI Taxonomy" id="638"/>
    <lineage>
        <taxon>Bacteria</taxon>
        <taxon>Pseudomonadati</taxon>
        <taxon>Pseudomonadota</taxon>
        <taxon>Gammaproteobacteria</taxon>
        <taxon>Enterobacterales</taxon>
        <taxon>Morganellaceae</taxon>
        <taxon>Arsenophonus</taxon>
    </lineage>
</organism>
<dbReference type="AlphaFoldDB" id="A0AA95GJF8"/>
<protein>
    <submittedName>
        <fullName evidence="2">Glucose-1-phosphatase</fullName>
        <ecNumber evidence="2">3.1.3.10</ecNumber>
    </submittedName>
</protein>
<keyword evidence="1" id="KW-0479">Metal-binding</keyword>
<dbReference type="SUPFAM" id="SSF56784">
    <property type="entry name" value="HAD-like"/>
    <property type="match status" value="1"/>
</dbReference>
<dbReference type="SFLD" id="SFLDS00003">
    <property type="entry name" value="Haloacid_Dehalogenase"/>
    <property type="match status" value="1"/>
</dbReference>
<dbReference type="NCBIfam" id="NF006991">
    <property type="entry name" value="PRK09456.1"/>
    <property type="match status" value="1"/>
</dbReference>
<dbReference type="InterPro" id="IPR023214">
    <property type="entry name" value="HAD_sf"/>
</dbReference>
<dbReference type="EMBL" id="CP123498">
    <property type="protein sequence ID" value="WGL95501.1"/>
    <property type="molecule type" value="Genomic_DNA"/>
</dbReference>
<dbReference type="Gene3D" id="1.10.150.240">
    <property type="entry name" value="Putative phosphatase, domain 2"/>
    <property type="match status" value="1"/>
</dbReference>
<dbReference type="PANTHER" id="PTHR43611:SF3">
    <property type="entry name" value="FLAVIN MONONUCLEOTIDE HYDROLASE 1, CHLOROPLATIC"/>
    <property type="match status" value="1"/>
</dbReference>
<dbReference type="NCBIfam" id="TIGR01509">
    <property type="entry name" value="HAD-SF-IA-v3"/>
    <property type="match status" value="1"/>
</dbReference>
<accession>A0AA95GJF8</accession>
<keyword evidence="2" id="KW-0378">Hydrolase</keyword>
<gene>
    <name evidence="2" type="primary">yihX</name>
    <name evidence="2" type="ORF">QE207_02405</name>
</gene>
<dbReference type="GO" id="GO:0046872">
    <property type="term" value="F:metal ion binding"/>
    <property type="evidence" value="ECO:0007669"/>
    <property type="project" value="UniProtKB-KW"/>
</dbReference>
<reference evidence="2" key="1">
    <citation type="submission" date="2023-04" db="EMBL/GenBank/DDBJ databases">
        <title>Genome dynamics across the evolutionary transition to endosymbiosis.</title>
        <authorList>
            <person name="Siozios S."/>
            <person name="Nadal-Jimenez P."/>
            <person name="Azagi T."/>
            <person name="Sprong H."/>
            <person name="Frost C.L."/>
            <person name="Parratt S.R."/>
            <person name="Taylor G."/>
            <person name="Brettell L."/>
            <person name="Lew K.C."/>
            <person name="Croft L."/>
            <person name="King K.C."/>
            <person name="Brockhurst M.A."/>
            <person name="Hypsa V."/>
            <person name="Novakova E."/>
            <person name="Darby A.C."/>
            <person name="Hurst G.D.D."/>
        </authorList>
    </citation>
    <scope>NUCLEOTIDE SEQUENCE</scope>
    <source>
        <strain evidence="2">AIh</strain>
    </source>
</reference>
<dbReference type="GO" id="GO:0008877">
    <property type="term" value="F:glucose-1-phosphatase activity"/>
    <property type="evidence" value="ECO:0007669"/>
    <property type="project" value="UniProtKB-EC"/>
</dbReference>